<evidence type="ECO:0000313" key="2">
    <source>
        <dbReference type="WBParaSite" id="MCU_012599-RA"/>
    </source>
</evidence>
<dbReference type="WBParaSite" id="MCU_012599-RA">
    <property type="protein sequence ID" value="MCU_012599-RA"/>
    <property type="gene ID" value="MCU_012599"/>
</dbReference>
<keyword evidence="1" id="KW-1133">Transmembrane helix</keyword>
<name>A0A5K3FXE6_MESCO</name>
<organism evidence="2">
    <name type="scientific">Mesocestoides corti</name>
    <name type="common">Flatworm</name>
    <dbReference type="NCBI Taxonomy" id="53468"/>
    <lineage>
        <taxon>Eukaryota</taxon>
        <taxon>Metazoa</taxon>
        <taxon>Spiralia</taxon>
        <taxon>Lophotrochozoa</taxon>
        <taxon>Platyhelminthes</taxon>
        <taxon>Cestoda</taxon>
        <taxon>Eucestoda</taxon>
        <taxon>Cyclophyllidea</taxon>
        <taxon>Mesocestoididae</taxon>
        <taxon>Mesocestoides</taxon>
    </lineage>
</organism>
<evidence type="ECO:0000256" key="1">
    <source>
        <dbReference type="SAM" id="Phobius"/>
    </source>
</evidence>
<dbReference type="AlphaFoldDB" id="A0A5K3FXE6"/>
<reference evidence="2" key="1">
    <citation type="submission" date="2019-11" db="UniProtKB">
        <authorList>
            <consortium name="WormBaseParasite"/>
        </authorList>
    </citation>
    <scope>IDENTIFICATION</scope>
</reference>
<feature type="transmembrane region" description="Helical" evidence="1">
    <location>
        <begin position="27"/>
        <end position="44"/>
    </location>
</feature>
<accession>A0A5K3FXE6</accession>
<keyword evidence="1" id="KW-0472">Membrane</keyword>
<proteinExistence type="predicted"/>
<sequence>MTQRSQHHLIFHVGDSQLIRCLRRQDGSCIFIFIIIIGAMLITFNNHNKLEIAKSLTGSSLKSAKFFAKINSPAHPHCLQFRQGFAIPVDPQVDMDIAFTLVVHKDVGQIARLLRM</sequence>
<protein>
    <submittedName>
        <fullName evidence="2">Uncharacterized protein</fullName>
    </submittedName>
</protein>
<keyword evidence="1" id="KW-0812">Transmembrane</keyword>